<organism evidence="3 4">
    <name type="scientific">Metabacillus litoralis</name>
    <dbReference type="NCBI Taxonomy" id="152268"/>
    <lineage>
        <taxon>Bacteria</taxon>
        <taxon>Bacillati</taxon>
        <taxon>Bacillota</taxon>
        <taxon>Bacilli</taxon>
        <taxon>Bacillales</taxon>
        <taxon>Bacillaceae</taxon>
        <taxon>Metabacillus</taxon>
    </lineage>
</organism>
<protein>
    <submittedName>
        <fullName evidence="3">Helix-turn-helix transcriptional regulator</fullName>
    </submittedName>
</protein>
<keyword evidence="4" id="KW-1185">Reference proteome</keyword>
<dbReference type="Proteomes" id="UP000321363">
    <property type="component" value="Unassembled WGS sequence"/>
</dbReference>
<dbReference type="SMART" id="SM00530">
    <property type="entry name" value="HTH_XRE"/>
    <property type="match status" value="1"/>
</dbReference>
<dbReference type="Pfam" id="PF01381">
    <property type="entry name" value="HTH_3"/>
    <property type="match status" value="1"/>
</dbReference>
<dbReference type="AlphaFoldDB" id="A0A5C6W456"/>
<keyword evidence="1" id="KW-0238">DNA-binding</keyword>
<evidence type="ECO:0000313" key="3">
    <source>
        <dbReference type="EMBL" id="TXC92716.1"/>
    </source>
</evidence>
<dbReference type="InterPro" id="IPR010982">
    <property type="entry name" value="Lambda_DNA-bd_dom_sf"/>
</dbReference>
<dbReference type="InterPro" id="IPR001387">
    <property type="entry name" value="Cro/C1-type_HTH"/>
</dbReference>
<dbReference type="SUPFAM" id="SSF47413">
    <property type="entry name" value="lambda repressor-like DNA-binding domains"/>
    <property type="match status" value="1"/>
</dbReference>
<evidence type="ECO:0000256" key="1">
    <source>
        <dbReference type="ARBA" id="ARBA00023125"/>
    </source>
</evidence>
<name>A0A5C6W456_9BACI</name>
<feature type="domain" description="HTH cro/C1-type" evidence="2">
    <location>
        <begin position="13"/>
        <end position="67"/>
    </location>
</feature>
<dbReference type="CDD" id="cd00093">
    <property type="entry name" value="HTH_XRE"/>
    <property type="match status" value="1"/>
</dbReference>
<dbReference type="PROSITE" id="PS50943">
    <property type="entry name" value="HTH_CROC1"/>
    <property type="match status" value="1"/>
</dbReference>
<dbReference type="Gene3D" id="1.10.260.40">
    <property type="entry name" value="lambda repressor-like DNA-binding domains"/>
    <property type="match status" value="1"/>
</dbReference>
<comment type="caution">
    <text evidence="3">The sequence shown here is derived from an EMBL/GenBank/DDBJ whole genome shotgun (WGS) entry which is preliminary data.</text>
</comment>
<proteinExistence type="predicted"/>
<accession>A0A5C6W456</accession>
<sequence length="79" mass="9151">MKEKFGDSINNKVYEHRVLKRMSQKELADAVGVSKQTIFVMEKNNYSPSLVLAFRIADFFNVDVKEIFTYVKGSDKNEN</sequence>
<reference evidence="3 4" key="1">
    <citation type="journal article" date="2005" name="Int. J. Syst. Evol. Microbiol.">
        <title>Bacillus litoralis sp. nov., isolated from a tidal flat of the Yellow Sea in Korea.</title>
        <authorList>
            <person name="Yoon J.H."/>
            <person name="Oh T.K."/>
        </authorList>
    </citation>
    <scope>NUCLEOTIDE SEQUENCE [LARGE SCALE GENOMIC DNA]</scope>
    <source>
        <strain evidence="3 4">SW-211</strain>
    </source>
</reference>
<dbReference type="GO" id="GO:0003677">
    <property type="term" value="F:DNA binding"/>
    <property type="evidence" value="ECO:0007669"/>
    <property type="project" value="UniProtKB-KW"/>
</dbReference>
<dbReference type="RefSeq" id="WP_146945575.1">
    <property type="nucleotide sequence ID" value="NZ_VOQF01000001.1"/>
</dbReference>
<dbReference type="EMBL" id="VOQF01000001">
    <property type="protein sequence ID" value="TXC92716.1"/>
    <property type="molecule type" value="Genomic_DNA"/>
</dbReference>
<dbReference type="OrthoDB" id="9808239at2"/>
<dbReference type="PANTHER" id="PTHR46558:SF4">
    <property type="entry name" value="DNA-BIDING PHAGE PROTEIN"/>
    <property type="match status" value="1"/>
</dbReference>
<gene>
    <name evidence="3" type="ORF">FS935_00455</name>
</gene>
<dbReference type="PANTHER" id="PTHR46558">
    <property type="entry name" value="TRACRIPTIONAL REGULATORY PROTEIN-RELATED-RELATED"/>
    <property type="match status" value="1"/>
</dbReference>
<evidence type="ECO:0000259" key="2">
    <source>
        <dbReference type="PROSITE" id="PS50943"/>
    </source>
</evidence>
<evidence type="ECO:0000313" key="4">
    <source>
        <dbReference type="Proteomes" id="UP000321363"/>
    </source>
</evidence>